<protein>
    <submittedName>
        <fullName evidence="1">Uncharacterized protein</fullName>
    </submittedName>
</protein>
<name>A0ABT9IW82_9BACL</name>
<accession>A0ABT9IW82</accession>
<keyword evidence="2" id="KW-1185">Reference proteome</keyword>
<proteinExistence type="predicted"/>
<evidence type="ECO:0000313" key="2">
    <source>
        <dbReference type="Proteomes" id="UP001231941"/>
    </source>
</evidence>
<reference evidence="1 2" key="1">
    <citation type="submission" date="2023-08" db="EMBL/GenBank/DDBJ databases">
        <authorList>
            <person name="Park J.-S."/>
        </authorList>
    </citation>
    <scope>NUCLEOTIDE SEQUENCE [LARGE SCALE GENOMIC DNA]</scope>
    <source>
        <strain evidence="1 2">2205SS18-9</strain>
    </source>
</reference>
<dbReference type="EMBL" id="JAVAMP010000002">
    <property type="protein sequence ID" value="MDP5273582.1"/>
    <property type="molecule type" value="Genomic_DNA"/>
</dbReference>
<evidence type="ECO:0000313" key="1">
    <source>
        <dbReference type="EMBL" id="MDP5273582.1"/>
    </source>
</evidence>
<organism evidence="1 2">
    <name type="scientific">Chengkuizengella axinellae</name>
    <dbReference type="NCBI Taxonomy" id="3064388"/>
    <lineage>
        <taxon>Bacteria</taxon>
        <taxon>Bacillati</taxon>
        <taxon>Bacillota</taxon>
        <taxon>Bacilli</taxon>
        <taxon>Bacillales</taxon>
        <taxon>Paenibacillaceae</taxon>
        <taxon>Chengkuizengella</taxon>
    </lineage>
</organism>
<dbReference type="Proteomes" id="UP001231941">
    <property type="component" value="Unassembled WGS sequence"/>
</dbReference>
<sequence>MNVLNQYYTDDYSETIFSWYFIEEMNYYQLRATDNFLISHYIVSVQNDENLNFELHQDIDSYELKVTIPSNSFYSLFLGTDEIIDYTIDKKDYLITTENELKAIFLNNKDTDEIQIPHHLSVITKLEQLRVNSRGDLRGDSLVKATQGCSPIQSCLLC</sequence>
<gene>
    <name evidence="1" type="ORF">Q5Y73_05660</name>
</gene>
<dbReference type="RefSeq" id="WP_305990895.1">
    <property type="nucleotide sequence ID" value="NZ_JAVAMP010000002.1"/>
</dbReference>
<comment type="caution">
    <text evidence="1">The sequence shown here is derived from an EMBL/GenBank/DDBJ whole genome shotgun (WGS) entry which is preliminary data.</text>
</comment>